<name>A0AA35YX39_LACSI</name>
<keyword evidence="1" id="KW-0472">Membrane</keyword>
<proteinExistence type="predicted"/>
<dbReference type="EMBL" id="OX465080">
    <property type="protein sequence ID" value="CAI9281871.1"/>
    <property type="molecule type" value="Genomic_DNA"/>
</dbReference>
<gene>
    <name evidence="2" type="ORF">LSALG_LOCUS21542</name>
</gene>
<sequence>MVSKDNCNFSKWIDPPLTKHYKDTMWNTKLRVDDLLTRNAQVTVLQKKVEKHKYLRIAKRESIDARIPELFIEIETLKKMVKKILLIGLVFLLVMVLYFKLF</sequence>
<reference evidence="2" key="1">
    <citation type="submission" date="2023-04" db="EMBL/GenBank/DDBJ databases">
        <authorList>
            <person name="Vijverberg K."/>
            <person name="Xiong W."/>
            <person name="Schranz E."/>
        </authorList>
    </citation>
    <scope>NUCLEOTIDE SEQUENCE</scope>
</reference>
<accession>A0AA35YX39</accession>
<evidence type="ECO:0000313" key="3">
    <source>
        <dbReference type="Proteomes" id="UP001177003"/>
    </source>
</evidence>
<dbReference type="Proteomes" id="UP001177003">
    <property type="component" value="Chromosome 4"/>
</dbReference>
<protein>
    <submittedName>
        <fullName evidence="2">Uncharacterized protein</fullName>
    </submittedName>
</protein>
<evidence type="ECO:0000313" key="2">
    <source>
        <dbReference type="EMBL" id="CAI9281871.1"/>
    </source>
</evidence>
<feature type="transmembrane region" description="Helical" evidence="1">
    <location>
        <begin position="84"/>
        <end position="101"/>
    </location>
</feature>
<organism evidence="2 3">
    <name type="scientific">Lactuca saligna</name>
    <name type="common">Willowleaf lettuce</name>
    <dbReference type="NCBI Taxonomy" id="75948"/>
    <lineage>
        <taxon>Eukaryota</taxon>
        <taxon>Viridiplantae</taxon>
        <taxon>Streptophyta</taxon>
        <taxon>Embryophyta</taxon>
        <taxon>Tracheophyta</taxon>
        <taxon>Spermatophyta</taxon>
        <taxon>Magnoliopsida</taxon>
        <taxon>eudicotyledons</taxon>
        <taxon>Gunneridae</taxon>
        <taxon>Pentapetalae</taxon>
        <taxon>asterids</taxon>
        <taxon>campanulids</taxon>
        <taxon>Asterales</taxon>
        <taxon>Asteraceae</taxon>
        <taxon>Cichorioideae</taxon>
        <taxon>Cichorieae</taxon>
        <taxon>Lactucinae</taxon>
        <taxon>Lactuca</taxon>
    </lineage>
</organism>
<keyword evidence="1" id="KW-0812">Transmembrane</keyword>
<keyword evidence="1" id="KW-1133">Transmembrane helix</keyword>
<keyword evidence="3" id="KW-1185">Reference proteome</keyword>
<dbReference type="AlphaFoldDB" id="A0AA35YX39"/>
<evidence type="ECO:0000256" key="1">
    <source>
        <dbReference type="SAM" id="Phobius"/>
    </source>
</evidence>